<dbReference type="GO" id="GO:0003677">
    <property type="term" value="F:DNA binding"/>
    <property type="evidence" value="ECO:0007669"/>
    <property type="project" value="UniProtKB-KW"/>
</dbReference>
<organism evidence="4 5">
    <name type="scientific">Peptacetobacter hominis</name>
    <dbReference type="NCBI Taxonomy" id="2743610"/>
    <lineage>
        <taxon>Bacteria</taxon>
        <taxon>Bacillati</taxon>
        <taxon>Bacillota</taxon>
        <taxon>Clostridia</taxon>
        <taxon>Peptostreptococcales</taxon>
        <taxon>Peptostreptococcaceae</taxon>
        <taxon>Peptacetobacter</taxon>
    </lineage>
</organism>
<dbReference type="Proteomes" id="UP000317863">
    <property type="component" value="Unassembled WGS sequence"/>
</dbReference>
<dbReference type="InterPro" id="IPR010982">
    <property type="entry name" value="Lambda_DNA-bd_dom_sf"/>
</dbReference>
<dbReference type="EMBL" id="SGJB01000010">
    <property type="protein sequence ID" value="TQQ84484.1"/>
    <property type="molecule type" value="Genomic_DNA"/>
</dbReference>
<dbReference type="PANTHER" id="PTHR46558:SF11">
    <property type="entry name" value="HTH-TYPE TRANSCRIPTIONAL REGULATOR XRE"/>
    <property type="match status" value="1"/>
</dbReference>
<evidence type="ECO:0000313" key="5">
    <source>
        <dbReference type="Proteomes" id="UP000317863"/>
    </source>
</evidence>
<evidence type="ECO:0000259" key="3">
    <source>
        <dbReference type="PROSITE" id="PS50943"/>
    </source>
</evidence>
<sequence length="330" mass="38839">MKINEIIRKKRIEHNLTQEQMANILGVTAPAVNKWEKGASYPDITLLPSIARLLETDLNTLLSFKDEPDQSECIEFINRLSEIYNKQGFDKVYAAGMDKIREYPNCDFLIINIAMFLEGCIVYDNSIKNKEKHKEEIERLYKRMIESSDNKISETAKTMMIPRYIDKGDFKKADKLIESLPDRAGVDKSIYKINILMKEEKYEDAAKLSEERLLILVQEINDIFLRMIDIAVYDNRGDDAEYIVKIAEKFADIMDLWEYNRYLPRMSMYMNQGKKLELIKMSPKILKSVKTKWDIKKSPLYRHIKTKEIDSEFQNKIYDTIEKAIKEQIK</sequence>
<dbReference type="SMART" id="SM00530">
    <property type="entry name" value="HTH_XRE"/>
    <property type="match status" value="1"/>
</dbReference>
<dbReference type="Gene3D" id="1.10.260.40">
    <property type="entry name" value="lambda repressor-like DNA-binding domains"/>
    <property type="match status" value="1"/>
</dbReference>
<evidence type="ECO:0000313" key="4">
    <source>
        <dbReference type="EMBL" id="TQQ84484.1"/>
    </source>
</evidence>
<keyword evidence="2" id="KW-0175">Coiled coil</keyword>
<dbReference type="RefSeq" id="WP_142536143.1">
    <property type="nucleotide sequence ID" value="NZ_SGJB01000010.1"/>
</dbReference>
<feature type="domain" description="HTH cro/C1-type" evidence="3">
    <location>
        <begin position="7"/>
        <end position="61"/>
    </location>
</feature>
<dbReference type="PROSITE" id="PS50943">
    <property type="entry name" value="HTH_CROC1"/>
    <property type="match status" value="1"/>
</dbReference>
<reference evidence="4 5" key="1">
    <citation type="submission" date="2019-02" db="EMBL/GenBank/DDBJ databases">
        <title>Peptostreptococcaceae bacterium ZHW00191 nov., a new bacterium isolated from the human gut.</title>
        <authorList>
            <person name="Zhou H.-W."/>
            <person name="Chen X.-J."/>
        </authorList>
    </citation>
    <scope>NUCLEOTIDE SEQUENCE [LARGE SCALE GENOMIC DNA]</scope>
    <source>
        <strain evidence="4 5">ZHW00191</strain>
    </source>
</reference>
<keyword evidence="5" id="KW-1185">Reference proteome</keyword>
<comment type="caution">
    <text evidence="4">The sequence shown here is derived from an EMBL/GenBank/DDBJ whole genome shotgun (WGS) entry which is preliminary data.</text>
</comment>
<dbReference type="AlphaFoldDB" id="A0A544QUV7"/>
<gene>
    <name evidence="4" type="ORF">EXD82_06680</name>
</gene>
<dbReference type="SUPFAM" id="SSF47413">
    <property type="entry name" value="lambda repressor-like DNA-binding domains"/>
    <property type="match status" value="1"/>
</dbReference>
<dbReference type="Pfam" id="PF01381">
    <property type="entry name" value="HTH_3"/>
    <property type="match status" value="1"/>
</dbReference>
<dbReference type="InterPro" id="IPR001387">
    <property type="entry name" value="Cro/C1-type_HTH"/>
</dbReference>
<keyword evidence="1" id="KW-0238">DNA-binding</keyword>
<evidence type="ECO:0000256" key="1">
    <source>
        <dbReference type="ARBA" id="ARBA00023125"/>
    </source>
</evidence>
<protein>
    <submittedName>
        <fullName evidence="4">XRE family transcriptional regulator</fullName>
    </submittedName>
</protein>
<dbReference type="CDD" id="cd00093">
    <property type="entry name" value="HTH_XRE"/>
    <property type="match status" value="1"/>
</dbReference>
<dbReference type="OrthoDB" id="9812495at2"/>
<proteinExistence type="predicted"/>
<dbReference type="PANTHER" id="PTHR46558">
    <property type="entry name" value="TRACRIPTIONAL REGULATORY PROTEIN-RELATED-RELATED"/>
    <property type="match status" value="1"/>
</dbReference>
<evidence type="ECO:0000256" key="2">
    <source>
        <dbReference type="SAM" id="Coils"/>
    </source>
</evidence>
<feature type="coiled-coil region" evidence="2">
    <location>
        <begin position="123"/>
        <end position="150"/>
    </location>
</feature>
<accession>A0A544QUV7</accession>
<name>A0A544QUV7_9FIRM</name>